<evidence type="ECO:0000256" key="6">
    <source>
        <dbReference type="PIRSR" id="PIRSR630616-1"/>
    </source>
</evidence>
<dbReference type="InterPro" id="IPR000719">
    <property type="entry name" value="Prot_kinase_dom"/>
</dbReference>
<dbReference type="Gene3D" id="1.10.510.10">
    <property type="entry name" value="Transferase(Phosphotransferase) domain 1"/>
    <property type="match status" value="1"/>
</dbReference>
<evidence type="ECO:0000256" key="5">
    <source>
        <dbReference type="ARBA" id="ARBA00022840"/>
    </source>
</evidence>
<dbReference type="FunFam" id="1.10.510.10:FF:000813">
    <property type="entry name" value="Aurora-like kinase"/>
    <property type="match status" value="1"/>
</dbReference>
<evidence type="ECO:0000256" key="3">
    <source>
        <dbReference type="ARBA" id="ARBA00022741"/>
    </source>
</evidence>
<gene>
    <name evidence="11" type="ORF">WJX72_003959</name>
</gene>
<keyword evidence="12" id="KW-1185">Reference proteome</keyword>
<dbReference type="SUPFAM" id="SSF56112">
    <property type="entry name" value="Protein kinase-like (PK-like)"/>
    <property type="match status" value="1"/>
</dbReference>
<feature type="region of interest" description="Disordered" evidence="9">
    <location>
        <begin position="336"/>
        <end position="360"/>
    </location>
</feature>
<dbReference type="InterPro" id="IPR008271">
    <property type="entry name" value="Ser/Thr_kinase_AS"/>
</dbReference>
<keyword evidence="2" id="KW-0808">Transferase</keyword>
<dbReference type="SMART" id="SM00220">
    <property type="entry name" value="S_TKc"/>
    <property type="match status" value="1"/>
</dbReference>
<dbReference type="EMBL" id="JALJOR010000002">
    <property type="protein sequence ID" value="KAK9823576.1"/>
    <property type="molecule type" value="Genomic_DNA"/>
</dbReference>
<evidence type="ECO:0000256" key="8">
    <source>
        <dbReference type="PIRSR" id="PIRSR630616-3"/>
    </source>
</evidence>
<protein>
    <recommendedName>
        <fullName evidence="10">Protein kinase domain-containing protein</fullName>
    </recommendedName>
</protein>
<feature type="region of interest" description="Disordered" evidence="9">
    <location>
        <begin position="506"/>
        <end position="538"/>
    </location>
</feature>
<dbReference type="Proteomes" id="UP001489004">
    <property type="component" value="Unassembled WGS sequence"/>
</dbReference>
<feature type="binding site" evidence="7">
    <location>
        <position position="174"/>
    </location>
    <ligand>
        <name>ATP</name>
        <dbReference type="ChEBI" id="CHEBI:30616"/>
    </ligand>
</feature>
<feature type="active site" description="Proton acceptor" evidence="6">
    <location>
        <position position="156"/>
    </location>
</feature>
<feature type="binding site" evidence="7">
    <location>
        <begin position="109"/>
        <end position="111"/>
    </location>
    <ligand>
        <name>ATP</name>
        <dbReference type="ChEBI" id="CHEBI:30616"/>
    </ligand>
</feature>
<keyword evidence="5 7" id="KW-0067">ATP-binding</keyword>
<dbReference type="InterPro" id="IPR011009">
    <property type="entry name" value="Kinase-like_dom_sf"/>
</dbReference>
<evidence type="ECO:0000313" key="11">
    <source>
        <dbReference type="EMBL" id="KAK9823576.1"/>
    </source>
</evidence>
<evidence type="ECO:0000259" key="10">
    <source>
        <dbReference type="PROSITE" id="PS50011"/>
    </source>
</evidence>
<name>A0AAW1QQ25_9CHLO</name>
<feature type="region of interest" description="Disordered" evidence="9">
    <location>
        <begin position="395"/>
        <end position="417"/>
    </location>
</feature>
<dbReference type="PANTHER" id="PTHR24350">
    <property type="entry name" value="SERINE/THREONINE-PROTEIN KINASE IAL-RELATED"/>
    <property type="match status" value="1"/>
</dbReference>
<evidence type="ECO:0000256" key="1">
    <source>
        <dbReference type="ARBA" id="ARBA00022527"/>
    </source>
</evidence>
<evidence type="ECO:0000256" key="2">
    <source>
        <dbReference type="ARBA" id="ARBA00022679"/>
    </source>
</evidence>
<sequence length="538" mass="57678">MLATAKNGCRTLVQTPDCPPAMKRAFWTINEFDVISHLGAGHLSSVVRAVCCRSGMEVAVKMYHKDRMSALNHRQVAREVAIHGRLEHESCVSLYAAFEDPEGIYLIQEIAPHGDLYAGLSRNAGYLLEPFAASEVLQPCLSALAYLHDQGIMHRDIKPENILICQGMHVKMADFGLAINTTQEVPRSRVGTLDYMSPEIVRIARQADGITSDDLPKTKGLKGTYSLESDVWAIGILTYELLMGGPPFEAATRDATYTGILTGEPFLPSHWSSAAKDFITQALQKRPEDRPTIHQLLKHKWLSMYQKMSPEALMKTGSFNGLNSLAALPLAERNSMSTVSSSSKQSMTTNSDSSAATDAANADGSIGWLSRGSIEDQLPDRVGQRRSASALFGEALEHAPPARPPPSRPRRDANKGGMDEEMQAALAEYLQDHPDVQARINDGLRVDGLMGDIASELMSDASSGSAALRKVQSTMEQVTLGHTGGGAGAGDGPAGGVYVDLKGKVRPVEGGAPGRAAPKAGASQAAHGLSIPAYRPAK</sequence>
<dbReference type="Pfam" id="PF00069">
    <property type="entry name" value="Pkinase"/>
    <property type="match status" value="1"/>
</dbReference>
<dbReference type="GO" id="GO:0004674">
    <property type="term" value="F:protein serine/threonine kinase activity"/>
    <property type="evidence" value="ECO:0007669"/>
    <property type="project" value="UniProtKB-KW"/>
</dbReference>
<reference evidence="11 12" key="1">
    <citation type="journal article" date="2024" name="Nat. Commun.">
        <title>Phylogenomics reveals the evolutionary origins of lichenization in chlorophyte algae.</title>
        <authorList>
            <person name="Puginier C."/>
            <person name="Libourel C."/>
            <person name="Otte J."/>
            <person name="Skaloud P."/>
            <person name="Haon M."/>
            <person name="Grisel S."/>
            <person name="Petersen M."/>
            <person name="Berrin J.G."/>
            <person name="Delaux P.M."/>
            <person name="Dal Grande F."/>
            <person name="Keller J."/>
        </authorList>
    </citation>
    <scope>NUCLEOTIDE SEQUENCE [LARGE SCALE GENOMIC DNA]</scope>
    <source>
        <strain evidence="11 12">SAG 2043</strain>
    </source>
</reference>
<feature type="binding site" evidence="7">
    <location>
        <position position="61"/>
    </location>
    <ligand>
        <name>ATP</name>
        <dbReference type="ChEBI" id="CHEBI:30616"/>
    </ligand>
</feature>
<accession>A0AAW1QQ25</accession>
<feature type="cross-link" description="Glycyl lysine isopeptide (Lys-Gly) (interchain with G-Cter in SUMO2)" evidence="8">
    <location>
        <position position="158"/>
    </location>
</feature>
<feature type="domain" description="Protein kinase" evidence="10">
    <location>
        <begin position="32"/>
        <end position="302"/>
    </location>
</feature>
<dbReference type="PROSITE" id="PS50011">
    <property type="entry name" value="PROTEIN_KINASE_DOM"/>
    <property type="match status" value="1"/>
</dbReference>
<proteinExistence type="predicted"/>
<keyword evidence="4" id="KW-0418">Kinase</keyword>
<keyword evidence="3 7" id="KW-0547">Nucleotide-binding</keyword>
<comment type="caution">
    <text evidence="11">The sequence shown here is derived from an EMBL/GenBank/DDBJ whole genome shotgun (WGS) entry which is preliminary data.</text>
</comment>
<dbReference type="PROSITE" id="PS00108">
    <property type="entry name" value="PROTEIN_KINASE_ST"/>
    <property type="match status" value="1"/>
</dbReference>
<keyword evidence="1" id="KW-0723">Serine/threonine-protein kinase</keyword>
<evidence type="ECO:0000313" key="12">
    <source>
        <dbReference type="Proteomes" id="UP001489004"/>
    </source>
</evidence>
<organism evidence="11 12">
    <name type="scientific">[Myrmecia] bisecta</name>
    <dbReference type="NCBI Taxonomy" id="41462"/>
    <lineage>
        <taxon>Eukaryota</taxon>
        <taxon>Viridiplantae</taxon>
        <taxon>Chlorophyta</taxon>
        <taxon>core chlorophytes</taxon>
        <taxon>Trebouxiophyceae</taxon>
        <taxon>Trebouxiales</taxon>
        <taxon>Trebouxiaceae</taxon>
        <taxon>Myrmecia</taxon>
    </lineage>
</organism>
<evidence type="ECO:0000256" key="9">
    <source>
        <dbReference type="SAM" id="MobiDB-lite"/>
    </source>
</evidence>
<dbReference type="GO" id="GO:0005524">
    <property type="term" value="F:ATP binding"/>
    <property type="evidence" value="ECO:0007669"/>
    <property type="project" value="UniProtKB-KW"/>
</dbReference>
<feature type="binding site" evidence="7">
    <location>
        <begin position="160"/>
        <end position="161"/>
    </location>
    <ligand>
        <name>ATP</name>
        <dbReference type="ChEBI" id="CHEBI:30616"/>
    </ligand>
</feature>
<dbReference type="InterPro" id="IPR030616">
    <property type="entry name" value="Aur-like"/>
</dbReference>
<dbReference type="AlphaFoldDB" id="A0AAW1QQ25"/>
<evidence type="ECO:0000256" key="4">
    <source>
        <dbReference type="ARBA" id="ARBA00022777"/>
    </source>
</evidence>
<evidence type="ECO:0000256" key="7">
    <source>
        <dbReference type="PIRSR" id="PIRSR630616-2"/>
    </source>
</evidence>